<dbReference type="InterPro" id="IPR039327">
    <property type="entry name" value="CON7-like"/>
</dbReference>
<protein>
    <recommendedName>
        <fullName evidence="3">C2H2-type domain-containing protein</fullName>
    </recommendedName>
</protein>
<dbReference type="PANTHER" id="PTHR36167">
    <property type="entry name" value="C2H2 FINGER DOMAIN TRANSCRIPTION FACTOR (EUROFUNG)-RELATED"/>
    <property type="match status" value="1"/>
</dbReference>
<dbReference type="STRING" id="91626.A0A0C9N2Y1"/>
<name>A0A0C9N2Y1_9FUNG</name>
<feature type="compositionally biased region" description="Pro residues" evidence="2">
    <location>
        <begin position="470"/>
        <end position="490"/>
    </location>
</feature>
<organism evidence="4">
    <name type="scientific">Mucor ambiguus</name>
    <dbReference type="NCBI Taxonomy" id="91626"/>
    <lineage>
        <taxon>Eukaryota</taxon>
        <taxon>Fungi</taxon>
        <taxon>Fungi incertae sedis</taxon>
        <taxon>Mucoromycota</taxon>
        <taxon>Mucoromycotina</taxon>
        <taxon>Mucoromycetes</taxon>
        <taxon>Mucorales</taxon>
        <taxon>Mucorineae</taxon>
        <taxon>Mucoraceae</taxon>
        <taxon>Mucor</taxon>
    </lineage>
</organism>
<dbReference type="Proteomes" id="UP000053815">
    <property type="component" value="Unassembled WGS sequence"/>
</dbReference>
<dbReference type="InterPro" id="IPR013087">
    <property type="entry name" value="Znf_C2H2_type"/>
</dbReference>
<evidence type="ECO:0000256" key="2">
    <source>
        <dbReference type="SAM" id="MobiDB-lite"/>
    </source>
</evidence>
<keyword evidence="1" id="KW-0479">Metal-binding</keyword>
<keyword evidence="5" id="KW-1185">Reference proteome</keyword>
<feature type="domain" description="C2H2-type" evidence="3">
    <location>
        <begin position="335"/>
        <end position="366"/>
    </location>
</feature>
<sequence length="511" mass="56760">MNASTPTTSSNTTTTTANNNATPTIATAPQVPSSTNLNYYDPRHSSNYYNPASGATPVQQSLYMNPTNLQNNHPNDMHSVSSVNAAAAAAAAAAAGLGPSNSLPPLSHLLPTNTSNNNSNNNATVAPIVADHAKNSELVTNITSNEEMGYFSPPDKHQNGANFVQPHHYSTSAPVLSHPHHVSYRKSIDYQRASMYPSSATSSADMSRRSFNQPPNGYYMMPTHNINSHYGHHPTAPNTIVPSTDLSVYPPHPSASLHHGMYPSAGRHHGQLYHLPSPPTSVIDGVLIADPNNHQHVINGGITNNSQKVFSFVPLPGLNQKKRPRRKFHEVERLYQCNFQDCTKSYGTLNHLNAHVSMQRHGPKRQPSEFKELRKMWRKQKRDNKQRTNSRSTTQSLEDNEQQDYEDEEQQQNHHHQDNINVSMQHTDNSILSHSMPMLSSSAPSSSSARHHQMMHHEYNPSMPPYMQHAPPPHPSLMSHPPPPPPPPPSAHWMSRSHPYHHAPEFMPHGY</sequence>
<feature type="compositionally biased region" description="Acidic residues" evidence="2">
    <location>
        <begin position="398"/>
        <end position="410"/>
    </location>
</feature>
<feature type="region of interest" description="Disordered" evidence="2">
    <location>
        <begin position="377"/>
        <end position="415"/>
    </location>
</feature>
<feature type="compositionally biased region" description="Polar residues" evidence="2">
    <location>
        <begin position="387"/>
        <end position="397"/>
    </location>
</feature>
<keyword evidence="1" id="KW-0863">Zinc-finger</keyword>
<gene>
    <name evidence="4" type="ORF">MAM1_0233d08463</name>
</gene>
<dbReference type="EMBL" id="DF836522">
    <property type="protein sequence ID" value="GAN08943.1"/>
    <property type="molecule type" value="Genomic_DNA"/>
</dbReference>
<evidence type="ECO:0000313" key="5">
    <source>
        <dbReference type="Proteomes" id="UP000053815"/>
    </source>
</evidence>
<evidence type="ECO:0000256" key="1">
    <source>
        <dbReference type="PROSITE-ProRule" id="PRU00042"/>
    </source>
</evidence>
<feature type="region of interest" description="Disordered" evidence="2">
    <location>
        <begin position="1"/>
        <end position="34"/>
    </location>
</feature>
<feature type="region of interest" description="Disordered" evidence="2">
    <location>
        <begin position="434"/>
        <end position="453"/>
    </location>
</feature>
<dbReference type="PROSITE" id="PS00028">
    <property type="entry name" value="ZINC_FINGER_C2H2_1"/>
    <property type="match status" value="1"/>
</dbReference>
<dbReference type="GO" id="GO:0006355">
    <property type="term" value="P:regulation of DNA-templated transcription"/>
    <property type="evidence" value="ECO:0007669"/>
    <property type="project" value="InterPro"/>
</dbReference>
<evidence type="ECO:0000313" key="4">
    <source>
        <dbReference type="EMBL" id="GAN08943.1"/>
    </source>
</evidence>
<feature type="compositionally biased region" description="Low complexity" evidence="2">
    <location>
        <begin position="434"/>
        <end position="448"/>
    </location>
</feature>
<dbReference type="AlphaFoldDB" id="A0A0C9N2Y1"/>
<dbReference type="PROSITE" id="PS50157">
    <property type="entry name" value="ZINC_FINGER_C2H2_2"/>
    <property type="match status" value="1"/>
</dbReference>
<accession>A0A0C9N2Y1</accession>
<dbReference type="GO" id="GO:0008270">
    <property type="term" value="F:zinc ion binding"/>
    <property type="evidence" value="ECO:0007669"/>
    <property type="project" value="UniProtKB-KW"/>
</dbReference>
<dbReference type="OrthoDB" id="1939603at2759"/>
<feature type="compositionally biased region" description="Low complexity" evidence="2">
    <location>
        <begin position="1"/>
        <end position="29"/>
    </location>
</feature>
<evidence type="ECO:0000259" key="3">
    <source>
        <dbReference type="PROSITE" id="PS50157"/>
    </source>
</evidence>
<reference evidence="4" key="1">
    <citation type="submission" date="2014-09" db="EMBL/GenBank/DDBJ databases">
        <title>Draft genome sequence of an oleaginous Mucoromycotina fungus Mucor ambiguus NBRC6742.</title>
        <authorList>
            <person name="Takeda I."/>
            <person name="Yamane N."/>
            <person name="Morita T."/>
            <person name="Tamano K."/>
            <person name="Machida M."/>
            <person name="Baker S."/>
            <person name="Koike H."/>
        </authorList>
    </citation>
    <scope>NUCLEOTIDE SEQUENCE</scope>
    <source>
        <strain evidence="4">NBRC 6742</strain>
    </source>
</reference>
<dbReference type="PANTHER" id="PTHR36167:SF3">
    <property type="entry name" value="C2H2 FINGER DOMAIN TRANSCRIPTION FACTOR (EUROFUNG)-RELATED"/>
    <property type="match status" value="1"/>
</dbReference>
<keyword evidence="1" id="KW-0862">Zinc</keyword>
<feature type="region of interest" description="Disordered" evidence="2">
    <location>
        <begin position="470"/>
        <end position="501"/>
    </location>
</feature>
<proteinExistence type="predicted"/>